<dbReference type="AlphaFoldDB" id="A0A7J2U1P2"/>
<evidence type="ECO:0000313" key="1">
    <source>
        <dbReference type="EMBL" id="HEM66596.1"/>
    </source>
</evidence>
<sequence>MLRVIDITEFSRYILRGKRLAIIISIITRNCKNTCPFKYIQVLNNSIENGVAELLKQVESNNEITCIISLCKINAVKNKNIALCSLSSDISKHRYDEALKCISFSDALIMITKDMKTEKLLANFLCIAQLEGIETVLLNISNNIT</sequence>
<dbReference type="EMBL" id="DSEU01000021">
    <property type="protein sequence ID" value="HEM66596.1"/>
    <property type="molecule type" value="Genomic_DNA"/>
</dbReference>
<gene>
    <name evidence="1" type="ORF">ENO26_03345</name>
</gene>
<accession>A0A7J2U1P2</accession>
<comment type="caution">
    <text evidence="1">The sequence shown here is derived from an EMBL/GenBank/DDBJ whole genome shotgun (WGS) entry which is preliminary data.</text>
</comment>
<name>A0A7J2U1P2_9CREN</name>
<proteinExistence type="predicted"/>
<organism evidence="1">
    <name type="scientific">Ignisphaera aggregans</name>
    <dbReference type="NCBI Taxonomy" id="334771"/>
    <lineage>
        <taxon>Archaea</taxon>
        <taxon>Thermoproteota</taxon>
        <taxon>Thermoprotei</taxon>
        <taxon>Desulfurococcales</taxon>
        <taxon>Desulfurococcaceae</taxon>
        <taxon>Ignisphaera</taxon>
    </lineage>
</organism>
<protein>
    <submittedName>
        <fullName evidence="1">Uncharacterized protein</fullName>
    </submittedName>
</protein>
<reference evidence="1" key="1">
    <citation type="journal article" date="2020" name="mSystems">
        <title>Genome- and Community-Level Interaction Insights into Carbon Utilization and Element Cycling Functions of Hydrothermarchaeota in Hydrothermal Sediment.</title>
        <authorList>
            <person name="Zhou Z."/>
            <person name="Liu Y."/>
            <person name="Xu W."/>
            <person name="Pan J."/>
            <person name="Luo Z.H."/>
            <person name="Li M."/>
        </authorList>
    </citation>
    <scope>NUCLEOTIDE SEQUENCE [LARGE SCALE GENOMIC DNA]</scope>
    <source>
        <strain evidence="1">SpSt-125</strain>
    </source>
</reference>